<feature type="transmembrane region" description="Helical" evidence="8">
    <location>
        <begin position="196"/>
        <end position="218"/>
    </location>
</feature>
<dbReference type="InterPro" id="IPR051907">
    <property type="entry name" value="DoxX-like_oxidoreductase"/>
</dbReference>
<feature type="transmembrane region" description="Helical" evidence="8">
    <location>
        <begin position="238"/>
        <end position="258"/>
    </location>
</feature>
<dbReference type="OrthoDB" id="346004at2"/>
<keyword evidence="4 8" id="KW-0812">Transmembrane</keyword>
<evidence type="ECO:0000256" key="4">
    <source>
        <dbReference type="ARBA" id="ARBA00022692"/>
    </source>
</evidence>
<reference evidence="9" key="1">
    <citation type="submission" date="2017-12" db="EMBL/GenBank/DDBJ databases">
        <title>Sequencing the genomes of 1000 Actinobacteria strains.</title>
        <authorList>
            <person name="Klenk H.-P."/>
        </authorList>
    </citation>
    <scope>NUCLEOTIDE SEQUENCE [LARGE SCALE GENOMIC DNA]</scope>
    <source>
        <strain evidence="9">DSM 44228</strain>
    </source>
</reference>
<feature type="transmembrane region" description="Helical" evidence="8">
    <location>
        <begin position="104"/>
        <end position="122"/>
    </location>
</feature>
<comment type="caution">
    <text evidence="9">The sequence shown here is derived from an EMBL/GenBank/DDBJ whole genome shotgun (WGS) entry which is preliminary data.</text>
</comment>
<dbReference type="Proteomes" id="UP000233786">
    <property type="component" value="Unassembled WGS sequence"/>
</dbReference>
<name>A0A2N3Y9Z0_SACSN</name>
<evidence type="ECO:0000256" key="2">
    <source>
        <dbReference type="ARBA" id="ARBA00006679"/>
    </source>
</evidence>
<evidence type="ECO:0000256" key="8">
    <source>
        <dbReference type="SAM" id="Phobius"/>
    </source>
</evidence>
<evidence type="ECO:0000256" key="1">
    <source>
        <dbReference type="ARBA" id="ARBA00004651"/>
    </source>
</evidence>
<dbReference type="AlphaFoldDB" id="A0A2N3Y9Z0"/>
<evidence type="ECO:0000256" key="5">
    <source>
        <dbReference type="ARBA" id="ARBA00022989"/>
    </source>
</evidence>
<keyword evidence="10" id="KW-1185">Reference proteome</keyword>
<keyword evidence="6 8" id="KW-0472">Membrane</keyword>
<protein>
    <submittedName>
        <fullName evidence="9">Oxidoreductase</fullName>
    </submittedName>
</protein>
<dbReference type="PANTHER" id="PTHR33452:SF1">
    <property type="entry name" value="INNER MEMBRANE PROTEIN YPHA-RELATED"/>
    <property type="match status" value="1"/>
</dbReference>
<dbReference type="PANTHER" id="PTHR33452">
    <property type="entry name" value="OXIDOREDUCTASE CATD-RELATED"/>
    <property type="match status" value="1"/>
</dbReference>
<evidence type="ECO:0000256" key="7">
    <source>
        <dbReference type="SAM" id="MobiDB-lite"/>
    </source>
</evidence>
<dbReference type="STRING" id="994479.GCA_000194155_00286"/>
<organism evidence="9 10">
    <name type="scientific">Saccharopolyspora spinosa</name>
    <dbReference type="NCBI Taxonomy" id="60894"/>
    <lineage>
        <taxon>Bacteria</taxon>
        <taxon>Bacillati</taxon>
        <taxon>Actinomycetota</taxon>
        <taxon>Actinomycetes</taxon>
        <taxon>Pseudonocardiales</taxon>
        <taxon>Pseudonocardiaceae</taxon>
        <taxon>Saccharopolyspora</taxon>
    </lineage>
</organism>
<feature type="compositionally biased region" description="Low complexity" evidence="7">
    <location>
        <begin position="21"/>
        <end position="56"/>
    </location>
</feature>
<feature type="transmembrane region" description="Helical" evidence="8">
    <location>
        <begin position="161"/>
        <end position="184"/>
    </location>
</feature>
<gene>
    <name evidence="9" type="ORF">A8926_7868</name>
</gene>
<proteinExistence type="inferred from homology"/>
<dbReference type="InterPro" id="IPR032808">
    <property type="entry name" value="DoxX"/>
</dbReference>
<dbReference type="EMBL" id="PJNB01000001">
    <property type="protein sequence ID" value="PKW19683.1"/>
    <property type="molecule type" value="Genomic_DNA"/>
</dbReference>
<accession>A0A2N3Y9Z0</accession>
<evidence type="ECO:0000313" key="9">
    <source>
        <dbReference type="EMBL" id="PKW19683.1"/>
    </source>
</evidence>
<evidence type="ECO:0000313" key="10">
    <source>
        <dbReference type="Proteomes" id="UP000233786"/>
    </source>
</evidence>
<keyword evidence="3" id="KW-1003">Cell membrane</keyword>
<keyword evidence="5 8" id="KW-1133">Transmembrane helix</keyword>
<evidence type="ECO:0000256" key="3">
    <source>
        <dbReference type="ARBA" id="ARBA00022475"/>
    </source>
</evidence>
<evidence type="ECO:0000256" key="6">
    <source>
        <dbReference type="ARBA" id="ARBA00023136"/>
    </source>
</evidence>
<comment type="similarity">
    <text evidence="2">Belongs to the DoxX family.</text>
</comment>
<dbReference type="GO" id="GO:0005886">
    <property type="term" value="C:plasma membrane"/>
    <property type="evidence" value="ECO:0007669"/>
    <property type="project" value="UniProtKB-SubCell"/>
</dbReference>
<comment type="subcellular location">
    <subcellularLocation>
        <location evidence="1">Cell membrane</location>
        <topology evidence="1">Multi-pass membrane protein</topology>
    </subcellularLocation>
</comment>
<dbReference type="Pfam" id="PF07681">
    <property type="entry name" value="DoxX"/>
    <property type="match status" value="1"/>
</dbReference>
<sequence length="261" mass="26861">MRIHDDRPGGAGGYPDDRNYGAHAQQPGASAQGASSVKGAASVKSAQSTQSLDAQKYAKYDDDDGYSDAEATSVVDRRAAAPSDYYDEIGDPRKPFGWNAGTDLGLLILRLALGGIFLAHGAQKLFGVLDGPEPDGFAIALSKMGFEQSAALALVTGGTELGAGALLVLGLFTPLAAAGIVGVMTNAIFLKLGAGFFAAAGGFELEAALGVLGLGLMFTGPGRVALDYGRVWFRRPLPFGFISLIIAVAASAAVLVLFHRP</sequence>
<feature type="region of interest" description="Disordered" evidence="7">
    <location>
        <begin position="1"/>
        <end position="56"/>
    </location>
</feature>